<gene>
    <name evidence="1" type="ORF">UFOPK3954_02285</name>
</gene>
<dbReference type="AlphaFoldDB" id="A0A6J7PY10"/>
<accession>A0A6J7PY10</accession>
<reference evidence="1" key="1">
    <citation type="submission" date="2020-05" db="EMBL/GenBank/DDBJ databases">
        <authorList>
            <person name="Chiriac C."/>
            <person name="Salcher M."/>
            <person name="Ghai R."/>
            <person name="Kavagutti S V."/>
        </authorList>
    </citation>
    <scope>NUCLEOTIDE SEQUENCE</scope>
</reference>
<sequence length="113" mass="12035">MYCFTVPGPTEPAACDERSATKSPTARSRLFATVPGIATPKFPPPPLPIEARSNVSVVLATAHPLFSPPITMSRCTRASVMNTSLNIARPVISRNGRTSTPGWCMLSAKNVIP</sequence>
<organism evidence="1">
    <name type="scientific">freshwater metagenome</name>
    <dbReference type="NCBI Taxonomy" id="449393"/>
    <lineage>
        <taxon>unclassified sequences</taxon>
        <taxon>metagenomes</taxon>
        <taxon>ecological metagenomes</taxon>
    </lineage>
</organism>
<name>A0A6J7PY10_9ZZZZ</name>
<protein>
    <submittedName>
        <fullName evidence="1">Unannotated protein</fullName>
    </submittedName>
</protein>
<dbReference type="EMBL" id="CAFBON010000330">
    <property type="protein sequence ID" value="CAB5010430.1"/>
    <property type="molecule type" value="Genomic_DNA"/>
</dbReference>
<evidence type="ECO:0000313" key="1">
    <source>
        <dbReference type="EMBL" id="CAB5010430.1"/>
    </source>
</evidence>
<proteinExistence type="predicted"/>